<protein>
    <recommendedName>
        <fullName evidence="1">AB hydrolase-1 domain-containing protein</fullName>
    </recommendedName>
</protein>
<gene>
    <name evidence="2" type="ORF">JR316_000705</name>
</gene>
<dbReference type="EMBL" id="JAFIQS010000001">
    <property type="protein sequence ID" value="KAG5174047.1"/>
    <property type="molecule type" value="Genomic_DNA"/>
</dbReference>
<dbReference type="InterPro" id="IPR029058">
    <property type="entry name" value="AB_hydrolase_fold"/>
</dbReference>
<dbReference type="OrthoDB" id="408373at2759"/>
<comment type="caution">
    <text evidence="2">The sequence shown here is derived from an EMBL/GenBank/DDBJ whole genome shotgun (WGS) entry which is preliminary data.</text>
</comment>
<reference evidence="2" key="1">
    <citation type="submission" date="2021-02" db="EMBL/GenBank/DDBJ databases">
        <title>Psilocybe cubensis genome.</title>
        <authorList>
            <person name="Mckernan K.J."/>
            <person name="Crawford S."/>
            <person name="Trippe A."/>
            <person name="Kane L.T."/>
            <person name="Mclaughlin S."/>
        </authorList>
    </citation>
    <scope>NUCLEOTIDE SEQUENCE [LARGE SCALE GENOMIC DNA]</scope>
    <source>
        <strain evidence="2">MGC-MH-2018</strain>
    </source>
</reference>
<evidence type="ECO:0000259" key="1">
    <source>
        <dbReference type="Pfam" id="PF00561"/>
    </source>
</evidence>
<dbReference type="AlphaFoldDB" id="A0A8H8CPJ0"/>
<dbReference type="PANTHER" id="PTHR43329">
    <property type="entry name" value="EPOXIDE HYDROLASE"/>
    <property type="match status" value="1"/>
</dbReference>
<feature type="domain" description="AB hydrolase-1" evidence="1">
    <location>
        <begin position="1"/>
        <end position="247"/>
    </location>
</feature>
<dbReference type="Pfam" id="PF00561">
    <property type="entry name" value="Abhydrolase_1"/>
    <property type="match status" value="1"/>
</dbReference>
<evidence type="ECO:0000313" key="2">
    <source>
        <dbReference type="EMBL" id="KAG5174047.1"/>
    </source>
</evidence>
<dbReference type="SUPFAM" id="SSF53474">
    <property type="entry name" value="alpha/beta-Hydrolases"/>
    <property type="match status" value="1"/>
</dbReference>
<dbReference type="Gene3D" id="3.40.50.1820">
    <property type="entry name" value="alpha/beta hydrolase"/>
    <property type="match status" value="1"/>
</dbReference>
<accession>A0A8H8CPJ0</accession>
<proteinExistence type="predicted"/>
<name>A0A8H8CPJ0_PSICU</name>
<organism evidence="2">
    <name type="scientific">Psilocybe cubensis</name>
    <name type="common">Psychedelic mushroom</name>
    <name type="synonym">Stropharia cubensis</name>
    <dbReference type="NCBI Taxonomy" id="181762"/>
    <lineage>
        <taxon>Eukaryota</taxon>
        <taxon>Fungi</taxon>
        <taxon>Dikarya</taxon>
        <taxon>Basidiomycota</taxon>
        <taxon>Agaricomycotina</taxon>
        <taxon>Agaricomycetes</taxon>
        <taxon>Agaricomycetidae</taxon>
        <taxon>Agaricales</taxon>
        <taxon>Agaricineae</taxon>
        <taxon>Strophariaceae</taxon>
        <taxon>Psilocybe</taxon>
    </lineage>
</organism>
<sequence length="262" mass="29155">MLGYGGTDKPTNAEAYAFSLVAQDVIDLLDALHGEERVIVIGHDWGSRIVGFLANLHTHRFVGFAFLAVGYNAPNPTISYPQLLAYTAQLTGQERFGYWSFFSEDGTDQIIKDRLDSFFSYLISLRFEDAPNFTPTGAYKATLLKNEVSPLPSFITQEEYDTQKVTFAKSGIIAPLCWYRVATSSIGREDSKKVPLDKYTVATPVFLAVAKEDPVAVPGMVIASTLKFCTNTTVREYDAGHWVLWEAKDQVNADLEQWIASL</sequence>
<dbReference type="InterPro" id="IPR000073">
    <property type="entry name" value="AB_hydrolase_1"/>
</dbReference>